<organism evidence="3 4">
    <name type="scientific">Eiseniibacteriota bacterium</name>
    <dbReference type="NCBI Taxonomy" id="2212470"/>
    <lineage>
        <taxon>Bacteria</taxon>
        <taxon>Candidatus Eiseniibacteriota</taxon>
    </lineage>
</organism>
<dbReference type="InterPro" id="IPR007863">
    <property type="entry name" value="Peptidase_M16_C"/>
</dbReference>
<dbReference type="Proteomes" id="UP000580839">
    <property type="component" value="Unassembled WGS sequence"/>
</dbReference>
<dbReference type="SUPFAM" id="SSF63411">
    <property type="entry name" value="LuxS/MPP-like metallohydrolase"/>
    <property type="match status" value="1"/>
</dbReference>
<dbReference type="InterPro" id="IPR011249">
    <property type="entry name" value="Metalloenz_LuxS/M16"/>
</dbReference>
<gene>
    <name evidence="3" type="ORF">HOP12_14770</name>
</gene>
<feature type="chain" id="PRO_5033017756" evidence="1">
    <location>
        <begin position="28"/>
        <end position="466"/>
    </location>
</feature>
<evidence type="ECO:0000313" key="4">
    <source>
        <dbReference type="Proteomes" id="UP000580839"/>
    </source>
</evidence>
<evidence type="ECO:0000256" key="1">
    <source>
        <dbReference type="SAM" id="SignalP"/>
    </source>
</evidence>
<evidence type="ECO:0000313" key="3">
    <source>
        <dbReference type="EMBL" id="NOT35405.1"/>
    </source>
</evidence>
<dbReference type="EMBL" id="JABFRW010000194">
    <property type="protein sequence ID" value="NOT35405.1"/>
    <property type="molecule type" value="Genomic_DNA"/>
</dbReference>
<feature type="domain" description="Peptidase M16 C-terminal" evidence="2">
    <location>
        <begin position="207"/>
        <end position="292"/>
    </location>
</feature>
<reference evidence="3 4" key="1">
    <citation type="submission" date="2020-04" db="EMBL/GenBank/DDBJ databases">
        <title>Metagenomic profiling of ammonia- and methane-oxidizing microorganisms in a Dutch drinking water treatment plant.</title>
        <authorList>
            <person name="Poghosyan L."/>
            <person name="Leucker S."/>
        </authorList>
    </citation>
    <scope>NUCLEOTIDE SEQUENCE [LARGE SCALE GENOMIC DNA]</scope>
    <source>
        <strain evidence="3">S-RSF-IL-03</strain>
    </source>
</reference>
<sequence length="466" mass="49606">MLRRCLVRAALAAFAAVALLSSRGALAAAPAHEVLTDSTVIERWTMANGLRVVTRSIRGAEGVAVTLAYRYGRRNDPATRPGLAQVVGHLAFTAPAGELPGRTLEDLDSQRPYGWSFPVMQSSTLLTEVASLQQFPGVLAEVARRMRGVTVDAASLKRAVEQVRAELKAEVDGPRELVMGALIRDVALGRSAAASQRRTSGRGLDGLTIAEVRATMSSYLQPGNAVLCLVGDFNRVEVRRPVESLFGGIPAGPALPPPPPADSMHASARVFTSAGVRAIGIGLLAPPLDDTLHAAYFMTVSLAGSMADQIAKSSGQEDKPRFQYALFDEPELGRLYPDLPSDSAAIERAGEAVSVLMAPLADMTIPKRSFDVVRDRLAYLMGGPMPPGLRQSLRANPRLMITASRGIAACELLHGPEFWAAYRTELMETNADEVRAILPRVLDPAYQVRVAVLSGAGGAKGARGSR</sequence>
<dbReference type="AlphaFoldDB" id="A0A849STJ4"/>
<accession>A0A849STJ4</accession>
<feature type="signal peptide" evidence="1">
    <location>
        <begin position="1"/>
        <end position="27"/>
    </location>
</feature>
<dbReference type="GO" id="GO:0046872">
    <property type="term" value="F:metal ion binding"/>
    <property type="evidence" value="ECO:0007669"/>
    <property type="project" value="InterPro"/>
</dbReference>
<comment type="caution">
    <text evidence="3">The sequence shown here is derived from an EMBL/GenBank/DDBJ whole genome shotgun (WGS) entry which is preliminary data.</text>
</comment>
<name>A0A849STJ4_UNCEI</name>
<proteinExistence type="predicted"/>
<dbReference type="Gene3D" id="3.30.830.10">
    <property type="entry name" value="Metalloenzyme, LuxS/M16 peptidase-like"/>
    <property type="match status" value="1"/>
</dbReference>
<evidence type="ECO:0000259" key="2">
    <source>
        <dbReference type="Pfam" id="PF05193"/>
    </source>
</evidence>
<dbReference type="Pfam" id="PF05193">
    <property type="entry name" value="Peptidase_M16_C"/>
    <property type="match status" value="1"/>
</dbReference>
<protein>
    <submittedName>
        <fullName evidence="3">Insulinase family protein</fullName>
    </submittedName>
</protein>
<keyword evidence="1" id="KW-0732">Signal</keyword>